<dbReference type="Pfam" id="PF08614">
    <property type="entry name" value="ATG16"/>
    <property type="match status" value="1"/>
</dbReference>
<feature type="region of interest" description="Disordered" evidence="11">
    <location>
        <begin position="542"/>
        <end position="569"/>
    </location>
</feature>
<keyword evidence="16" id="KW-1185">Reference proteome</keyword>
<dbReference type="Gene3D" id="1.20.140.150">
    <property type="match status" value="1"/>
</dbReference>
<dbReference type="InterPro" id="IPR017974">
    <property type="entry name" value="Claudin_CS"/>
</dbReference>
<sequence length="679" mass="75963">MMAVRGSVFRWVSEDIINKHYLTNRFTLQTQQRCGFRKVTKKVEPKKGVAEEAEQNEILQKKSVAPPPDPPTPHVPSRSFGRLVKPLVFTIGFTGCSFGGAAIWQYESLKSRVQSYFDDVKADWLEKIRPQKQGDLRKQVNQWWNSLSDGQKTVTGIIVANALVFCCWRVPSLQRSMLKYFTSNPSSKALCWPMLLSTFSHYSLFHMAANMYVLWSFSTSIVNMMGKEQFVALYLSAGVISTFVSYLSKTAMGRFGPSLGASGAIMTVLAAVCTKMPEAKLAIIFLPMYTFTAGNALKAIVALDTTGLILGWRFFDHAAHLGGALFGIWYIIFGHELIWKNREPLVTLVHWEPNRMASTVLQLIGLFLGIVGWCLESSSTNSAVWRKVSQGDAVVTASSQFEGLWQSCASNSLGAIHCQRFKTVLGLPGYIQACRALMIIALVLGLLGVIMAMMGLKCIKLGSTSDESKGKISLTAGIFYILSGLCVMIAVSWYATRVIQEFYDPRYGSQRYELGVGLYLGWAAGALAILGGGILCTSFKSSGSAKSRGNYNYTSTQPQKIYKSPPSENSASKAYEEMAGRRVECLWKRHVVEQLKQRDRVQRQAFEEIIHQYNRLLEKSDLQVVFSERLQTEKYEQQNRLDLSPGVEGGRSDSLQQEMAQMRIKHQEELTELHKKRGE</sequence>
<dbReference type="PANTHER" id="PTHR43731">
    <property type="entry name" value="RHOMBOID PROTEASE"/>
    <property type="match status" value="1"/>
</dbReference>
<keyword evidence="6" id="KW-0796">Tight junction</keyword>
<evidence type="ECO:0000259" key="14">
    <source>
        <dbReference type="Pfam" id="PF08614"/>
    </source>
</evidence>
<dbReference type="Proteomes" id="UP001558613">
    <property type="component" value="Unassembled WGS sequence"/>
</dbReference>
<dbReference type="SUPFAM" id="SSF144091">
    <property type="entry name" value="Rhomboid-like"/>
    <property type="match status" value="1"/>
</dbReference>
<dbReference type="EMBL" id="JAYMGO010000015">
    <property type="protein sequence ID" value="KAL1260301.1"/>
    <property type="molecule type" value="Genomic_DNA"/>
</dbReference>
<comment type="caution">
    <text evidence="15">The sequence shown here is derived from an EMBL/GenBank/DDBJ whole genome shotgun (WGS) entry which is preliminary data.</text>
</comment>
<evidence type="ECO:0000313" key="15">
    <source>
        <dbReference type="EMBL" id="KAL1260301.1"/>
    </source>
</evidence>
<evidence type="ECO:0000256" key="5">
    <source>
        <dbReference type="ARBA" id="ARBA00013039"/>
    </source>
</evidence>
<evidence type="ECO:0000256" key="3">
    <source>
        <dbReference type="ARBA" id="ARBA00004435"/>
    </source>
</evidence>
<keyword evidence="8" id="KW-0965">Cell junction</keyword>
<feature type="transmembrane region" description="Helical" evidence="12">
    <location>
        <begin position="230"/>
        <end position="248"/>
    </location>
</feature>
<dbReference type="InterPro" id="IPR004031">
    <property type="entry name" value="PMP22/EMP/MP20/Claudin"/>
</dbReference>
<dbReference type="Pfam" id="PF01694">
    <property type="entry name" value="Rhomboid"/>
    <property type="match status" value="1"/>
</dbReference>
<dbReference type="PRINTS" id="PR01077">
    <property type="entry name" value="CLAUDIN"/>
</dbReference>
<dbReference type="EC" id="3.4.21.105" evidence="5"/>
<name>A0ABR3M591_9TELE</name>
<evidence type="ECO:0000256" key="11">
    <source>
        <dbReference type="SAM" id="MobiDB-lite"/>
    </source>
</evidence>
<evidence type="ECO:0000259" key="13">
    <source>
        <dbReference type="Pfam" id="PF01694"/>
    </source>
</evidence>
<evidence type="ECO:0000256" key="8">
    <source>
        <dbReference type="ARBA" id="ARBA00022949"/>
    </source>
</evidence>
<comment type="subcellular location">
    <subcellularLocation>
        <location evidence="3">Cell junction</location>
        <location evidence="3">Tight junction</location>
    </subcellularLocation>
    <subcellularLocation>
        <location evidence="2">Membrane</location>
        <topology evidence="2">Multi-pass membrane protein</topology>
    </subcellularLocation>
</comment>
<evidence type="ECO:0000256" key="7">
    <source>
        <dbReference type="ARBA" id="ARBA00022692"/>
    </source>
</evidence>
<feature type="compositionally biased region" description="Polar residues" evidence="11">
    <location>
        <begin position="542"/>
        <end position="559"/>
    </location>
</feature>
<dbReference type="PROSITE" id="PS01346">
    <property type="entry name" value="CLAUDIN"/>
    <property type="match status" value="1"/>
</dbReference>
<dbReference type="Gene3D" id="1.20.1540.10">
    <property type="entry name" value="Rhomboid-like"/>
    <property type="match status" value="1"/>
</dbReference>
<feature type="transmembrane region" description="Helical" evidence="12">
    <location>
        <begin position="321"/>
        <end position="339"/>
    </location>
</feature>
<keyword evidence="9 12" id="KW-1133">Transmembrane helix</keyword>
<dbReference type="InterPro" id="IPR022764">
    <property type="entry name" value="Peptidase_S54_rhomboid_dom"/>
</dbReference>
<protein>
    <recommendedName>
        <fullName evidence="5">rhomboid protease</fullName>
        <ecNumber evidence="5">3.4.21.105</ecNumber>
    </recommendedName>
</protein>
<evidence type="ECO:0000256" key="6">
    <source>
        <dbReference type="ARBA" id="ARBA00022427"/>
    </source>
</evidence>
<dbReference type="InterPro" id="IPR013923">
    <property type="entry name" value="Autophagy-rel_prot_16_dom"/>
</dbReference>
<evidence type="ECO:0000256" key="1">
    <source>
        <dbReference type="ARBA" id="ARBA00000156"/>
    </source>
</evidence>
<gene>
    <name evidence="15" type="ORF">QQF64_008128</name>
</gene>
<feature type="transmembrane region" description="Helical" evidence="12">
    <location>
        <begin position="360"/>
        <end position="378"/>
    </location>
</feature>
<proteinExistence type="inferred from homology"/>
<feature type="region of interest" description="Disordered" evidence="11">
    <location>
        <begin position="46"/>
        <end position="78"/>
    </location>
</feature>
<organism evidence="15 16">
    <name type="scientific">Cirrhinus molitorella</name>
    <name type="common">mud carp</name>
    <dbReference type="NCBI Taxonomy" id="172907"/>
    <lineage>
        <taxon>Eukaryota</taxon>
        <taxon>Metazoa</taxon>
        <taxon>Chordata</taxon>
        <taxon>Craniata</taxon>
        <taxon>Vertebrata</taxon>
        <taxon>Euteleostomi</taxon>
        <taxon>Actinopterygii</taxon>
        <taxon>Neopterygii</taxon>
        <taxon>Teleostei</taxon>
        <taxon>Ostariophysi</taxon>
        <taxon>Cypriniformes</taxon>
        <taxon>Cyprinidae</taxon>
        <taxon>Labeoninae</taxon>
        <taxon>Labeonini</taxon>
        <taxon>Cirrhinus</taxon>
    </lineage>
</organism>
<dbReference type="Pfam" id="PF00822">
    <property type="entry name" value="PMP22_Claudin"/>
    <property type="match status" value="1"/>
</dbReference>
<feature type="transmembrane region" description="Helical" evidence="12">
    <location>
        <begin position="436"/>
        <end position="456"/>
    </location>
</feature>
<feature type="transmembrane region" description="Helical" evidence="12">
    <location>
        <begin position="516"/>
        <end position="539"/>
    </location>
</feature>
<evidence type="ECO:0000313" key="16">
    <source>
        <dbReference type="Proteomes" id="UP001558613"/>
    </source>
</evidence>
<feature type="transmembrane region" description="Helical" evidence="12">
    <location>
        <begin position="281"/>
        <end position="301"/>
    </location>
</feature>
<evidence type="ECO:0000256" key="12">
    <source>
        <dbReference type="SAM" id="Phobius"/>
    </source>
</evidence>
<dbReference type="PANTHER" id="PTHR43731:SF29">
    <property type="entry name" value="PRESENILINS-ASSOCIATED RHOMBOID-LIKE PROTEIN, MITOCHONDRIAL"/>
    <property type="match status" value="1"/>
</dbReference>
<feature type="transmembrane region" description="Helical" evidence="12">
    <location>
        <begin position="87"/>
        <end position="106"/>
    </location>
</feature>
<reference evidence="15 16" key="1">
    <citation type="submission" date="2023-09" db="EMBL/GenBank/DDBJ databases">
        <authorList>
            <person name="Wang M."/>
        </authorList>
    </citation>
    <scope>NUCLEOTIDE SEQUENCE [LARGE SCALE GENOMIC DNA]</scope>
    <source>
        <strain evidence="15">GT-2023</strain>
        <tissue evidence="15">Liver</tissue>
    </source>
</reference>
<accession>A0ABR3M591</accession>
<keyword evidence="7 12" id="KW-0812">Transmembrane</keyword>
<feature type="domain" description="Peptidase S54 rhomboid" evidence="13">
    <location>
        <begin position="191"/>
        <end position="334"/>
    </location>
</feature>
<evidence type="ECO:0000256" key="9">
    <source>
        <dbReference type="ARBA" id="ARBA00022989"/>
    </source>
</evidence>
<keyword evidence="10 12" id="KW-0472">Membrane</keyword>
<feature type="transmembrane region" description="Helical" evidence="12">
    <location>
        <begin position="477"/>
        <end position="496"/>
    </location>
</feature>
<comment type="catalytic activity">
    <reaction evidence="1">
        <text>Cleaves type-1 transmembrane domains using a catalytic dyad composed of serine and histidine that are contributed by different transmembrane domains.</text>
        <dbReference type="EC" id="3.4.21.105"/>
    </reaction>
</comment>
<feature type="transmembrane region" description="Helical" evidence="12">
    <location>
        <begin position="199"/>
        <end position="218"/>
    </location>
</feature>
<feature type="compositionally biased region" description="Pro residues" evidence="11">
    <location>
        <begin position="65"/>
        <end position="74"/>
    </location>
</feature>
<feature type="domain" description="Autophagy-related protein 16" evidence="14">
    <location>
        <begin position="590"/>
        <end position="679"/>
    </location>
</feature>
<dbReference type="InterPro" id="IPR035952">
    <property type="entry name" value="Rhomboid-like_sf"/>
</dbReference>
<evidence type="ECO:0000256" key="10">
    <source>
        <dbReference type="ARBA" id="ARBA00023136"/>
    </source>
</evidence>
<evidence type="ECO:0000256" key="4">
    <source>
        <dbReference type="ARBA" id="ARBA00008295"/>
    </source>
</evidence>
<comment type="similarity">
    <text evidence="4">Belongs to the claudin family.</text>
</comment>
<dbReference type="InterPro" id="IPR050925">
    <property type="entry name" value="Rhomboid_protease_S54"/>
</dbReference>
<feature type="non-terminal residue" evidence="15">
    <location>
        <position position="679"/>
    </location>
</feature>
<evidence type="ECO:0000256" key="2">
    <source>
        <dbReference type="ARBA" id="ARBA00004141"/>
    </source>
</evidence>